<comment type="caution">
    <text evidence="1">The sequence shown here is derived from an EMBL/GenBank/DDBJ whole genome shotgun (WGS) entry which is preliminary data.</text>
</comment>
<keyword evidence="2" id="KW-1185">Reference proteome</keyword>
<dbReference type="EMBL" id="JAASQV010000002">
    <property type="protein sequence ID" value="NIJ65679.1"/>
    <property type="molecule type" value="Genomic_DNA"/>
</dbReference>
<dbReference type="Proteomes" id="UP000564677">
    <property type="component" value="Unassembled WGS sequence"/>
</dbReference>
<evidence type="ECO:0000313" key="2">
    <source>
        <dbReference type="Proteomes" id="UP000564677"/>
    </source>
</evidence>
<evidence type="ECO:0008006" key="3">
    <source>
        <dbReference type="Google" id="ProtNLM"/>
    </source>
</evidence>
<organism evidence="1 2">
    <name type="scientific">Sphingomonas leidyi</name>
    <dbReference type="NCBI Taxonomy" id="68569"/>
    <lineage>
        <taxon>Bacteria</taxon>
        <taxon>Pseudomonadati</taxon>
        <taxon>Pseudomonadota</taxon>
        <taxon>Alphaproteobacteria</taxon>
        <taxon>Sphingomonadales</taxon>
        <taxon>Sphingomonadaceae</taxon>
        <taxon>Sphingomonas</taxon>
    </lineage>
</organism>
<proteinExistence type="predicted"/>
<dbReference type="RefSeq" id="WP_167300036.1">
    <property type="nucleotide sequence ID" value="NZ_JAASQV010000002.1"/>
</dbReference>
<dbReference type="AlphaFoldDB" id="A0A7X5V0K2"/>
<reference evidence="1 2" key="1">
    <citation type="submission" date="2020-03" db="EMBL/GenBank/DDBJ databases">
        <title>Genomic Encyclopedia of Type Strains, Phase IV (KMG-IV): sequencing the most valuable type-strain genomes for metagenomic binning, comparative biology and taxonomic classification.</title>
        <authorList>
            <person name="Goeker M."/>
        </authorList>
    </citation>
    <scope>NUCLEOTIDE SEQUENCE [LARGE SCALE GENOMIC DNA]</scope>
    <source>
        <strain evidence="1 2">DSM 4733</strain>
    </source>
</reference>
<protein>
    <recommendedName>
        <fullName evidence="3">Lipocalin-like domain-containing protein</fullName>
    </recommendedName>
</protein>
<evidence type="ECO:0000313" key="1">
    <source>
        <dbReference type="EMBL" id="NIJ65679.1"/>
    </source>
</evidence>
<accession>A0A7X5V0K2</accession>
<gene>
    <name evidence="1" type="ORF">FHR20_002641</name>
</gene>
<sequence>MSGAETPLSGRWIGIYNYPDDSPPVPFDAVLFESGGRISGTIEEVDEYLGDEHLTATVDGSRDGEAVRFAKFYDNGDENFDTVLYDGTVKAEGTEIHGRWEIPGIWSGSFIMTREIGAETAIAVERGETVR</sequence>
<name>A0A7X5V0K2_9SPHN</name>